<sequence length="39" mass="4489">MTIEVRRIIVSFMVRLSHHRPAVPGRTGVPHETFPSDDF</sequence>
<organism evidence="1">
    <name type="scientific">Salmonella enteritidis</name>
    <dbReference type="NCBI Taxonomy" id="149539"/>
    <lineage>
        <taxon>Bacteria</taxon>
        <taxon>Pseudomonadati</taxon>
        <taxon>Pseudomonadota</taxon>
        <taxon>Gammaproteobacteria</taxon>
        <taxon>Enterobacterales</taxon>
        <taxon>Enterobacteriaceae</taxon>
        <taxon>Salmonella</taxon>
    </lineage>
</organism>
<name>A0A1S6KR39_SALEN</name>
<evidence type="ECO:0000313" key="1">
    <source>
        <dbReference type="EMBL" id="AQT23821.1"/>
    </source>
</evidence>
<dbReference type="EMBL" id="KY401053">
    <property type="protein sequence ID" value="AQT23821.1"/>
    <property type="molecule type" value="Genomic_DNA"/>
</dbReference>
<geneLocation type="plasmid" evidence="1">
    <name>unnamed</name>
</geneLocation>
<keyword evidence="1" id="KW-0614">Plasmid</keyword>
<reference evidence="1" key="1">
    <citation type="submission" date="2016-12" db="EMBL/GenBank/DDBJ databases">
        <title>Fusion of virulence plasmid pSEN and IncHI2 resistance plasmid in Salmonella enteritidis.</title>
        <authorList>
            <person name="Wong M.H."/>
            <person name="Chen S."/>
        </authorList>
    </citation>
    <scope>NUCLEOTIDE SEQUENCE</scope>
    <source>
        <strain evidence="1">SE380</strain>
        <plasmid evidence="1">unnamed</plasmid>
    </source>
</reference>
<proteinExistence type="predicted"/>
<protein>
    <submittedName>
        <fullName evidence="1">Uncharacterized protein</fullName>
    </submittedName>
</protein>
<accession>A0A1S6KR39</accession>
<dbReference type="AlphaFoldDB" id="A0A1S6KR39"/>